<evidence type="ECO:0000313" key="2">
    <source>
        <dbReference type="Proteomes" id="UP000789525"/>
    </source>
</evidence>
<gene>
    <name evidence="1" type="ORF">ACOLOM_LOCUS14375</name>
</gene>
<comment type="caution">
    <text evidence="1">The sequence shown here is derived from an EMBL/GenBank/DDBJ whole genome shotgun (WGS) entry which is preliminary data.</text>
</comment>
<feature type="non-terminal residue" evidence="1">
    <location>
        <position position="131"/>
    </location>
</feature>
<evidence type="ECO:0000313" key="1">
    <source>
        <dbReference type="EMBL" id="CAG8782324.1"/>
    </source>
</evidence>
<organism evidence="1 2">
    <name type="scientific">Acaulospora colombiana</name>
    <dbReference type="NCBI Taxonomy" id="27376"/>
    <lineage>
        <taxon>Eukaryota</taxon>
        <taxon>Fungi</taxon>
        <taxon>Fungi incertae sedis</taxon>
        <taxon>Mucoromycota</taxon>
        <taxon>Glomeromycotina</taxon>
        <taxon>Glomeromycetes</taxon>
        <taxon>Diversisporales</taxon>
        <taxon>Acaulosporaceae</taxon>
        <taxon>Acaulospora</taxon>
    </lineage>
</organism>
<proteinExistence type="predicted"/>
<accession>A0ACA9R9A2</accession>
<reference evidence="1" key="1">
    <citation type="submission" date="2021-06" db="EMBL/GenBank/DDBJ databases">
        <authorList>
            <person name="Kallberg Y."/>
            <person name="Tangrot J."/>
            <person name="Rosling A."/>
        </authorList>
    </citation>
    <scope>NUCLEOTIDE SEQUENCE</scope>
    <source>
        <strain evidence="1">CL356</strain>
    </source>
</reference>
<name>A0ACA9R9A2_9GLOM</name>
<keyword evidence="2" id="KW-1185">Reference proteome</keyword>
<protein>
    <submittedName>
        <fullName evidence="1">4397_t:CDS:1</fullName>
    </submittedName>
</protein>
<sequence length="131" mass="15216">MFYEIFCGSAVRIVLVATAMEEVEDLEKCWGENEVCFQGYNMSFDGHACITAIKGREGRLQKEYDKSKRDIEDLIETNSKVRPWKMQEETWFQRVVVGFFQFGMTDGDEKVLYKALRNTGMDKGKARDFAK</sequence>
<dbReference type="EMBL" id="CAJVPT010072886">
    <property type="protein sequence ID" value="CAG8782324.1"/>
    <property type="molecule type" value="Genomic_DNA"/>
</dbReference>
<dbReference type="Proteomes" id="UP000789525">
    <property type="component" value="Unassembled WGS sequence"/>
</dbReference>